<accession>A0AB35XUC0</accession>
<feature type="transmembrane region" description="Helical" evidence="5">
    <location>
        <begin position="166"/>
        <end position="184"/>
    </location>
</feature>
<feature type="transmembrane region" description="Helical" evidence="5">
    <location>
        <begin position="7"/>
        <end position="28"/>
    </location>
</feature>
<evidence type="ECO:0000256" key="5">
    <source>
        <dbReference type="SAM" id="Phobius"/>
    </source>
</evidence>
<feature type="transmembrane region" description="Helical" evidence="5">
    <location>
        <begin position="367"/>
        <end position="387"/>
    </location>
</feature>
<evidence type="ECO:0000256" key="3">
    <source>
        <dbReference type="ARBA" id="ARBA00022989"/>
    </source>
</evidence>
<evidence type="ECO:0000256" key="4">
    <source>
        <dbReference type="ARBA" id="ARBA00023136"/>
    </source>
</evidence>
<dbReference type="Proteomes" id="UP001379600">
    <property type="component" value="Unassembled WGS sequence"/>
</dbReference>
<evidence type="ECO:0000259" key="6">
    <source>
        <dbReference type="Pfam" id="PF04932"/>
    </source>
</evidence>
<keyword evidence="3 5" id="KW-1133">Transmembrane helix</keyword>
<dbReference type="PANTHER" id="PTHR37422:SF17">
    <property type="entry name" value="O-ANTIGEN LIGASE"/>
    <property type="match status" value="1"/>
</dbReference>
<feature type="transmembrane region" description="Helical" evidence="5">
    <location>
        <begin position="34"/>
        <end position="52"/>
    </location>
</feature>
<feature type="transmembrane region" description="Helical" evidence="5">
    <location>
        <begin position="333"/>
        <end position="355"/>
    </location>
</feature>
<keyword evidence="7" id="KW-0436">Ligase</keyword>
<feature type="transmembrane region" description="Helical" evidence="5">
    <location>
        <begin position="57"/>
        <end position="73"/>
    </location>
</feature>
<comment type="subcellular location">
    <subcellularLocation>
        <location evidence="1">Membrane</location>
        <topology evidence="1">Multi-pass membrane protein</topology>
    </subcellularLocation>
</comment>
<evidence type="ECO:0000313" key="8">
    <source>
        <dbReference type="Proteomes" id="UP001379600"/>
    </source>
</evidence>
<evidence type="ECO:0000256" key="2">
    <source>
        <dbReference type="ARBA" id="ARBA00022692"/>
    </source>
</evidence>
<sequence>MKRENQIGWIAICGTFLLYPILPQYIYIFKGLNIVNFCGALTIISAIIGGVIYKCKIPYLIFPYILYATYYSISYCAEGAWLSALSLAMMMVVIPLLIVGFVNTDRRFDTAINLLIDGGFILSLLGIVESITKINIFQLFSNANGLTFFHEVRYGFLRIMGTFGQPISYGLYQVFIVALIIYRLKNYTQYSQKHMFLKVAYLLSVINILLTVSRIPIIACILLHILLLYKKSKKEFINYAVAISILLLLLIILSDAVGMKIPLISDLLSSIGTITFDNESNSGGVGDRFVLWQWVALSVGNKWLLGKGVSTEFAYKVYEWQTKTSIENQYLNVFFHTGVVGVLLLLFSYVAVLVYAKRKNSSCSGSYSFNTIFFSMMLIYFVCELGVQETDLARMYCIWISLLISYNRIDQNNRMEKDL</sequence>
<dbReference type="GO" id="GO:0016874">
    <property type="term" value="F:ligase activity"/>
    <property type="evidence" value="ECO:0007669"/>
    <property type="project" value="UniProtKB-KW"/>
</dbReference>
<comment type="caution">
    <text evidence="7">The sequence shown here is derived from an EMBL/GenBank/DDBJ whole genome shotgun (WGS) entry which is preliminary data.</text>
</comment>
<dbReference type="PANTHER" id="PTHR37422">
    <property type="entry name" value="TEICHURONIC ACID BIOSYNTHESIS PROTEIN TUAE"/>
    <property type="match status" value="1"/>
</dbReference>
<dbReference type="Pfam" id="PF04932">
    <property type="entry name" value="Wzy_C"/>
    <property type="match status" value="1"/>
</dbReference>
<protein>
    <submittedName>
        <fullName evidence="7">O-antigen ligase family protein</fullName>
    </submittedName>
</protein>
<keyword evidence="2 5" id="KW-0812">Transmembrane</keyword>
<dbReference type="GO" id="GO:0016020">
    <property type="term" value="C:membrane"/>
    <property type="evidence" value="ECO:0007669"/>
    <property type="project" value="UniProtKB-SubCell"/>
</dbReference>
<feature type="domain" description="O-antigen ligase-related" evidence="6">
    <location>
        <begin position="200"/>
        <end position="346"/>
    </location>
</feature>
<feature type="transmembrane region" description="Helical" evidence="5">
    <location>
        <begin position="79"/>
        <end position="99"/>
    </location>
</feature>
<dbReference type="RefSeq" id="WP_337678844.1">
    <property type="nucleotide sequence ID" value="NZ_JBBFKB010000098.1"/>
</dbReference>
<evidence type="ECO:0000256" key="1">
    <source>
        <dbReference type="ARBA" id="ARBA00004141"/>
    </source>
</evidence>
<proteinExistence type="predicted"/>
<keyword evidence="8" id="KW-1185">Reference proteome</keyword>
<gene>
    <name evidence="7" type="ORF">WF787_03530</name>
</gene>
<dbReference type="InterPro" id="IPR007016">
    <property type="entry name" value="O-antigen_ligase-rel_domated"/>
</dbReference>
<keyword evidence="4 5" id="KW-0472">Membrane</keyword>
<evidence type="ECO:0000313" key="7">
    <source>
        <dbReference type="EMBL" id="MEJ3690299.1"/>
    </source>
</evidence>
<dbReference type="AlphaFoldDB" id="A0AB35XUC0"/>
<reference evidence="7 8" key="1">
    <citation type="submission" date="2024-03" db="EMBL/GenBank/DDBJ databases">
        <authorList>
            <person name="Plomp N."/>
            <person name="Harmsen H.J."/>
        </authorList>
    </citation>
    <scope>NUCLEOTIDE SEQUENCE [LARGE SCALE GENOMIC DNA]</scope>
    <source>
        <strain evidence="7 8">HTF-76H</strain>
    </source>
</reference>
<name>A0AB35XUC0_9FIRM</name>
<dbReference type="EMBL" id="JBBFKC010000003">
    <property type="protein sequence ID" value="MEJ3690299.1"/>
    <property type="molecule type" value="Genomic_DNA"/>
</dbReference>
<feature type="transmembrane region" description="Helical" evidence="5">
    <location>
        <begin position="204"/>
        <end position="229"/>
    </location>
</feature>
<dbReference type="InterPro" id="IPR051533">
    <property type="entry name" value="WaaL-like"/>
</dbReference>
<feature type="transmembrane region" description="Helical" evidence="5">
    <location>
        <begin position="236"/>
        <end position="253"/>
    </location>
</feature>
<feature type="transmembrane region" description="Helical" evidence="5">
    <location>
        <begin position="111"/>
        <end position="128"/>
    </location>
</feature>
<organism evidence="7 8">
    <name type="scientific">Faecalibacterium taiwanense</name>
    <dbReference type="NCBI Taxonomy" id="3030638"/>
    <lineage>
        <taxon>Bacteria</taxon>
        <taxon>Bacillati</taxon>
        <taxon>Bacillota</taxon>
        <taxon>Clostridia</taxon>
        <taxon>Eubacteriales</taxon>
        <taxon>Oscillospiraceae</taxon>
        <taxon>Faecalibacterium</taxon>
    </lineage>
</organism>